<dbReference type="GO" id="GO:0016787">
    <property type="term" value="F:hydrolase activity"/>
    <property type="evidence" value="ECO:0007669"/>
    <property type="project" value="UniProtKB-KW"/>
</dbReference>
<keyword evidence="2" id="KW-0378">Hydrolase</keyword>
<dbReference type="InterPro" id="IPR023198">
    <property type="entry name" value="PGP-like_dom2"/>
</dbReference>
<evidence type="ECO:0000313" key="1">
    <source>
        <dbReference type="EMBL" id="BAQ56779.1"/>
    </source>
</evidence>
<accession>A0A0D6A288</accession>
<dbReference type="PANTHER" id="PTHR47478">
    <property type="match status" value="1"/>
</dbReference>
<dbReference type="OrthoDB" id="2326817at2"/>
<dbReference type="AlphaFoldDB" id="A0A0D6A288"/>
<protein>
    <submittedName>
        <fullName evidence="2">HAD family hydrolase</fullName>
    </submittedName>
</protein>
<evidence type="ECO:0000313" key="4">
    <source>
        <dbReference type="Proteomes" id="UP000325393"/>
    </source>
</evidence>
<sequence length="219" mass="25394">MSTYETLIFIPEGSLLNEKVAERNALRQTLKHFQHEFGPAERLKYTSLQKQVKLLPQNKRIDLLLQTFLKQDLSETKAVFEHKMREQDQLIKGSPEFLDQVKGKLNLILLAKESKGQILPRLAKSELMNYFSVQYFKDDFSKPLPNKDIFFKILDDNPTIDPDTTLVIGTNLDEEIQGAENTNLYSLWLAPRKEKLPINPHPTLHLSKLSDLLFYLNLN</sequence>
<dbReference type="InterPro" id="IPR052550">
    <property type="entry name" value="Pyrimidine_5'-ntase_YjjG"/>
</dbReference>
<reference evidence="2 4" key="2">
    <citation type="submission" date="2019-09" db="EMBL/GenBank/DDBJ databases">
        <title>Genome sequencing of Lactobacillus acetotolerans.</title>
        <authorList>
            <person name="Kim K."/>
        </authorList>
    </citation>
    <scope>NUCLEOTIDE SEQUENCE [LARGE SCALE GENOMIC DNA]</scope>
    <source>
        <strain evidence="2 4">LA749</strain>
    </source>
</reference>
<dbReference type="STRING" id="1600.LBAT_0390"/>
<gene>
    <name evidence="2" type="ORF">LA749_02090</name>
    <name evidence="1" type="ORF">LBAT_0390</name>
</gene>
<dbReference type="Pfam" id="PF13419">
    <property type="entry name" value="HAD_2"/>
    <property type="match status" value="1"/>
</dbReference>
<evidence type="ECO:0000313" key="3">
    <source>
        <dbReference type="Proteomes" id="UP000035709"/>
    </source>
</evidence>
<dbReference type="Gene3D" id="3.40.50.1000">
    <property type="entry name" value="HAD superfamily/HAD-like"/>
    <property type="match status" value="1"/>
</dbReference>
<name>A0A0D6A288_9LACO</name>
<dbReference type="Proteomes" id="UP000035709">
    <property type="component" value="Chromosome"/>
</dbReference>
<keyword evidence="3" id="KW-1185">Reference proteome</keyword>
<dbReference type="InterPro" id="IPR036412">
    <property type="entry name" value="HAD-like_sf"/>
</dbReference>
<proteinExistence type="predicted"/>
<dbReference type="KEGG" id="lae:LBAT_0390"/>
<dbReference type="EMBL" id="AP014808">
    <property type="protein sequence ID" value="BAQ56779.1"/>
    <property type="molecule type" value="Genomic_DNA"/>
</dbReference>
<dbReference type="GeneID" id="78211766"/>
<dbReference type="PANTHER" id="PTHR47478:SF1">
    <property type="entry name" value="PYRIMIDINE 5'-NUCLEOTIDASE YJJG"/>
    <property type="match status" value="1"/>
</dbReference>
<dbReference type="InterPro" id="IPR023214">
    <property type="entry name" value="HAD_sf"/>
</dbReference>
<dbReference type="RefSeq" id="WP_056969494.1">
    <property type="nucleotide sequence ID" value="NZ_AP014808.1"/>
</dbReference>
<dbReference type="EMBL" id="CP044496">
    <property type="protein sequence ID" value="QFG50888.1"/>
    <property type="molecule type" value="Genomic_DNA"/>
</dbReference>
<dbReference type="SUPFAM" id="SSF56784">
    <property type="entry name" value="HAD-like"/>
    <property type="match status" value="1"/>
</dbReference>
<dbReference type="InterPro" id="IPR041492">
    <property type="entry name" value="HAD_2"/>
</dbReference>
<evidence type="ECO:0000313" key="2">
    <source>
        <dbReference type="EMBL" id="QFG50888.1"/>
    </source>
</evidence>
<dbReference type="Gene3D" id="1.10.150.240">
    <property type="entry name" value="Putative phosphatase, domain 2"/>
    <property type="match status" value="1"/>
</dbReference>
<dbReference type="Proteomes" id="UP000325393">
    <property type="component" value="Chromosome"/>
</dbReference>
<dbReference type="PATRIC" id="fig|1600.4.peg.398"/>
<organism evidence="1 3">
    <name type="scientific">Lactobacillus acetotolerans</name>
    <dbReference type="NCBI Taxonomy" id="1600"/>
    <lineage>
        <taxon>Bacteria</taxon>
        <taxon>Bacillati</taxon>
        <taxon>Bacillota</taxon>
        <taxon>Bacilli</taxon>
        <taxon>Lactobacillales</taxon>
        <taxon>Lactobacillaceae</taxon>
        <taxon>Lactobacillus</taxon>
    </lineage>
</organism>
<reference evidence="1 3" key="1">
    <citation type="submission" date="2015-03" db="EMBL/GenBank/DDBJ databases">
        <title>Complete genome sequence of Lactobacillus acetotolerans NBRC 13120.</title>
        <authorList>
            <person name="Toh H."/>
            <person name="Morita H."/>
            <person name="Fujita N."/>
        </authorList>
    </citation>
    <scope>NUCLEOTIDE SEQUENCE [LARGE SCALE GENOMIC DNA]</scope>
    <source>
        <strain evidence="1 3">NBRC 13120</strain>
    </source>
</reference>